<dbReference type="InterPro" id="IPR005320">
    <property type="entry name" value="Peptidase_S51"/>
</dbReference>
<dbReference type="GO" id="GO:0004180">
    <property type="term" value="F:carboxypeptidase activity"/>
    <property type="evidence" value="ECO:0007669"/>
    <property type="project" value="UniProtKB-KW"/>
</dbReference>
<feature type="signal peptide" evidence="6">
    <location>
        <begin position="1"/>
        <end position="23"/>
    </location>
</feature>
<evidence type="ECO:0000313" key="8">
    <source>
        <dbReference type="Proteomes" id="UP000318741"/>
    </source>
</evidence>
<feature type="chain" id="PRO_5021702478" evidence="6">
    <location>
        <begin position="24"/>
        <end position="562"/>
    </location>
</feature>
<name>A0A517PE12_9PLAN</name>
<dbReference type="GO" id="GO:0008241">
    <property type="term" value="F:peptidyl-dipeptidase activity"/>
    <property type="evidence" value="ECO:0007669"/>
    <property type="project" value="UniProtKB-EC"/>
</dbReference>
<evidence type="ECO:0000256" key="6">
    <source>
        <dbReference type="SAM" id="SignalP"/>
    </source>
</evidence>
<dbReference type="GO" id="GO:0006508">
    <property type="term" value="P:proteolysis"/>
    <property type="evidence" value="ECO:0007669"/>
    <property type="project" value="UniProtKB-KW"/>
</dbReference>
<proteinExistence type="inferred from homology"/>
<reference evidence="7 8" key="1">
    <citation type="submission" date="2019-02" db="EMBL/GenBank/DDBJ databases">
        <title>Deep-cultivation of Planctomycetes and their phenomic and genomic characterization uncovers novel biology.</title>
        <authorList>
            <person name="Wiegand S."/>
            <person name="Jogler M."/>
            <person name="Boedeker C."/>
            <person name="Pinto D."/>
            <person name="Vollmers J."/>
            <person name="Rivas-Marin E."/>
            <person name="Kohn T."/>
            <person name="Peeters S.H."/>
            <person name="Heuer A."/>
            <person name="Rast P."/>
            <person name="Oberbeckmann S."/>
            <person name="Bunk B."/>
            <person name="Jeske O."/>
            <person name="Meyerdierks A."/>
            <person name="Storesund J.E."/>
            <person name="Kallscheuer N."/>
            <person name="Luecker S."/>
            <person name="Lage O.M."/>
            <person name="Pohl T."/>
            <person name="Merkel B.J."/>
            <person name="Hornburger P."/>
            <person name="Mueller R.-W."/>
            <person name="Bruemmer F."/>
            <person name="Labrenz M."/>
            <person name="Spormann A.M."/>
            <person name="Op den Camp H."/>
            <person name="Overmann J."/>
            <person name="Amann R."/>
            <person name="Jetten M.S.M."/>
            <person name="Mascher T."/>
            <person name="Medema M.H."/>
            <person name="Devos D.P."/>
            <person name="Kaster A.-K."/>
            <person name="Ovreas L."/>
            <person name="Rohde M."/>
            <person name="Galperin M.Y."/>
            <person name="Jogler C."/>
        </authorList>
    </citation>
    <scope>NUCLEOTIDE SEQUENCE [LARGE SCALE GENOMIC DNA]</scope>
    <source>
        <strain evidence="7 8">CA12</strain>
    </source>
</reference>
<evidence type="ECO:0000313" key="7">
    <source>
        <dbReference type="EMBL" id="QDT17613.1"/>
    </source>
</evidence>
<dbReference type="RefSeq" id="WP_145360506.1">
    <property type="nucleotide sequence ID" value="NZ_CP036265.1"/>
</dbReference>
<keyword evidence="4" id="KW-0720">Serine protease</keyword>
<dbReference type="CDD" id="cd03145">
    <property type="entry name" value="GAT1_cyanophycinase"/>
    <property type="match status" value="1"/>
</dbReference>
<evidence type="ECO:0000256" key="2">
    <source>
        <dbReference type="ARBA" id="ARBA00022670"/>
    </source>
</evidence>
<dbReference type="PANTHER" id="PTHR36175:SF1">
    <property type="entry name" value="CYANOPHYCINASE"/>
    <property type="match status" value="1"/>
</dbReference>
<sequence length="562" mass="59334" precursor="true">MHRVVIAAVVAALSCGAPPIAHAQAAAAAAAAGDLYSRWPEDLRINGRIVVFNGVSDVAVLQPTLRRIASGRSVFCLGGGDDAGSAEVRRALEAAVGEDGSYLAGSSANASAELLAAVAAADCVFVADLPADRDRLAEFKEPLHAVVRRGGTLIADASTASRFGERYVTNGDPSKTAEGLNLLPDCVLDASLGERELLDVLARHPRSVGLRLADEAAFVLEGRKAIALGPGAVTVCVARGTAEEPASLSISAATERRRRHPESALFDLTQWRRMAIDRDLPPFPGETPPPPVVENGTLLIVGGGGTPRGLMSRFVELAGGVGRARLVYVPCSENDSVGERHDVVTSWRRMGVEHATFVHTKDRANANGDEELLAPLRDATGIFFGGGRQWNFSDSYYGTQAHELMKEVLRRGGVIAGSSAGASIQGRYLARATPIGNSEIMAPGYERGGLGFLPGVAIDQHFTQRGRQRDMTRLIAVYPQLLGVGLDEATAIEVRGSVAEASGRGRAFFYDAGAERAAGDPDYTALPAGSTYDLARRAVLRDAREAPGKPSDAEPESSRRSR</sequence>
<accession>A0A517PE12</accession>
<evidence type="ECO:0000256" key="5">
    <source>
        <dbReference type="SAM" id="MobiDB-lite"/>
    </source>
</evidence>
<gene>
    <name evidence="7" type="primary">cphB</name>
    <name evidence="7" type="ORF">CA12_37410</name>
</gene>
<keyword evidence="2" id="KW-0645">Protease</keyword>
<dbReference type="InterPro" id="IPR029062">
    <property type="entry name" value="Class_I_gatase-like"/>
</dbReference>
<dbReference type="Proteomes" id="UP000318741">
    <property type="component" value="Chromosome"/>
</dbReference>
<protein>
    <submittedName>
        <fullName evidence="7">Cyanophycinase</fullName>
        <ecNumber evidence="7">3.4.15.6</ecNumber>
    </submittedName>
</protein>
<keyword evidence="3 7" id="KW-0378">Hydrolase</keyword>
<comment type="similarity">
    <text evidence="1">Belongs to the peptidase S51 family.</text>
</comment>
<evidence type="ECO:0000256" key="4">
    <source>
        <dbReference type="ARBA" id="ARBA00022825"/>
    </source>
</evidence>
<dbReference type="KEGG" id="acaf:CA12_37410"/>
<dbReference type="PROSITE" id="PS51257">
    <property type="entry name" value="PROKAR_LIPOPROTEIN"/>
    <property type="match status" value="1"/>
</dbReference>
<dbReference type="AlphaFoldDB" id="A0A517PE12"/>
<dbReference type="EC" id="3.4.15.6" evidence="7"/>
<dbReference type="PANTHER" id="PTHR36175">
    <property type="entry name" value="CYANOPHYCINASE"/>
    <property type="match status" value="1"/>
</dbReference>
<evidence type="ECO:0000256" key="3">
    <source>
        <dbReference type="ARBA" id="ARBA00022801"/>
    </source>
</evidence>
<keyword evidence="8" id="KW-1185">Reference proteome</keyword>
<keyword evidence="6" id="KW-0732">Signal</keyword>
<dbReference type="SUPFAM" id="SSF52317">
    <property type="entry name" value="Class I glutamine amidotransferase-like"/>
    <property type="match status" value="1"/>
</dbReference>
<organism evidence="7 8">
    <name type="scientific">Alienimonas californiensis</name>
    <dbReference type="NCBI Taxonomy" id="2527989"/>
    <lineage>
        <taxon>Bacteria</taxon>
        <taxon>Pseudomonadati</taxon>
        <taxon>Planctomycetota</taxon>
        <taxon>Planctomycetia</taxon>
        <taxon>Planctomycetales</taxon>
        <taxon>Planctomycetaceae</taxon>
        <taxon>Alienimonas</taxon>
    </lineage>
</organism>
<dbReference type="OrthoDB" id="9799980at2"/>
<dbReference type="Gene3D" id="3.40.50.880">
    <property type="match status" value="2"/>
</dbReference>
<keyword evidence="7" id="KW-0121">Carboxypeptidase</keyword>
<dbReference type="GO" id="GO:0008236">
    <property type="term" value="F:serine-type peptidase activity"/>
    <property type="evidence" value="ECO:0007669"/>
    <property type="project" value="UniProtKB-KW"/>
</dbReference>
<feature type="region of interest" description="Disordered" evidence="5">
    <location>
        <begin position="540"/>
        <end position="562"/>
    </location>
</feature>
<dbReference type="EMBL" id="CP036265">
    <property type="protein sequence ID" value="QDT17613.1"/>
    <property type="molecule type" value="Genomic_DNA"/>
</dbReference>
<dbReference type="Pfam" id="PF03575">
    <property type="entry name" value="Peptidase_S51"/>
    <property type="match status" value="1"/>
</dbReference>
<evidence type="ECO:0000256" key="1">
    <source>
        <dbReference type="ARBA" id="ARBA00006534"/>
    </source>
</evidence>